<accession>A0ABS7R658</accession>
<sequence>MLAAFYTRTGPAREVLELGEQAAPVPAKGEVLVRVRASGINPADVKRRAGWRGMAMEHALAIPHTDGAGEIADVGAGVDRTRVGERVWLWNAQGGYGTAGRAFGTAAEYVAIPADQAVPLPRGLSFEAGACLGVPAMTAYRAVFADGSVDGQTILVNGAAGAVGHFAVQLARAGGARVIGTVSNDLAASHAWAAGAWEIIDRKRDDVVAHVHEITEGEGVDRVVEVDFAANRLSDIAILKANGTIASYSCSSDPEPLLPYYAFANKGANLRFIQGFNIPAASRRAGEAMLARLAEEARLHVAIGAAYPLRQIADAHEHVECGSLGNIVVSV</sequence>
<dbReference type="Pfam" id="PF08240">
    <property type="entry name" value="ADH_N"/>
    <property type="match status" value="1"/>
</dbReference>
<dbReference type="InterPro" id="IPR036291">
    <property type="entry name" value="NAD(P)-bd_dom_sf"/>
</dbReference>
<dbReference type="Gene3D" id="3.40.50.720">
    <property type="entry name" value="NAD(P)-binding Rossmann-like Domain"/>
    <property type="match status" value="1"/>
</dbReference>
<dbReference type="Proteomes" id="UP000777661">
    <property type="component" value="Unassembled WGS sequence"/>
</dbReference>
<dbReference type="InterPro" id="IPR013154">
    <property type="entry name" value="ADH-like_N"/>
</dbReference>
<proteinExistence type="predicted"/>
<evidence type="ECO:0000313" key="3">
    <source>
        <dbReference type="EMBL" id="MBY8915877.1"/>
    </source>
</evidence>
<evidence type="ECO:0000259" key="2">
    <source>
        <dbReference type="SMART" id="SM00829"/>
    </source>
</evidence>
<dbReference type="InterPro" id="IPR013149">
    <property type="entry name" value="ADH-like_C"/>
</dbReference>
<gene>
    <name evidence="3" type="ORF">KVG22_04715</name>
</gene>
<dbReference type="PANTHER" id="PTHR44154:SF1">
    <property type="entry name" value="QUINONE OXIDOREDUCTASE"/>
    <property type="match status" value="1"/>
</dbReference>
<keyword evidence="1" id="KW-0521">NADP</keyword>
<comment type="caution">
    <text evidence="3">The sequence shown here is derived from an EMBL/GenBank/DDBJ whole genome shotgun (WGS) entry which is preliminary data.</text>
</comment>
<dbReference type="InterPro" id="IPR051603">
    <property type="entry name" value="Zinc-ADH_QOR/CCCR"/>
</dbReference>
<dbReference type="SUPFAM" id="SSF51735">
    <property type="entry name" value="NAD(P)-binding Rossmann-fold domains"/>
    <property type="match status" value="1"/>
</dbReference>
<dbReference type="Gene3D" id="3.90.180.10">
    <property type="entry name" value="Medium-chain alcohol dehydrogenases, catalytic domain"/>
    <property type="match status" value="1"/>
</dbReference>
<dbReference type="CDD" id="cd08253">
    <property type="entry name" value="zeta_crystallin"/>
    <property type="match status" value="1"/>
</dbReference>
<evidence type="ECO:0000256" key="1">
    <source>
        <dbReference type="ARBA" id="ARBA00022857"/>
    </source>
</evidence>
<organism evidence="3 4">
    <name type="scientific">Nitratireductor rhodophyticola</name>
    <dbReference type="NCBI Taxonomy" id="2854036"/>
    <lineage>
        <taxon>Bacteria</taxon>
        <taxon>Pseudomonadati</taxon>
        <taxon>Pseudomonadota</taxon>
        <taxon>Alphaproteobacteria</taxon>
        <taxon>Hyphomicrobiales</taxon>
        <taxon>Phyllobacteriaceae</taxon>
        <taxon>Nitratireductor</taxon>
    </lineage>
</organism>
<dbReference type="SMART" id="SM00829">
    <property type="entry name" value="PKS_ER"/>
    <property type="match status" value="1"/>
</dbReference>
<protein>
    <submittedName>
        <fullName evidence="3">NADPH:quinone reductase</fullName>
    </submittedName>
</protein>
<dbReference type="RefSeq" id="WP_223005287.1">
    <property type="nucleotide sequence ID" value="NZ_JAHSQO010000002.1"/>
</dbReference>
<dbReference type="InterPro" id="IPR020843">
    <property type="entry name" value="ER"/>
</dbReference>
<dbReference type="PANTHER" id="PTHR44154">
    <property type="entry name" value="QUINONE OXIDOREDUCTASE"/>
    <property type="match status" value="1"/>
</dbReference>
<evidence type="ECO:0000313" key="4">
    <source>
        <dbReference type="Proteomes" id="UP000777661"/>
    </source>
</evidence>
<dbReference type="SUPFAM" id="SSF50129">
    <property type="entry name" value="GroES-like"/>
    <property type="match status" value="1"/>
</dbReference>
<dbReference type="InterPro" id="IPR011032">
    <property type="entry name" value="GroES-like_sf"/>
</dbReference>
<reference evidence="3 4" key="1">
    <citation type="submission" date="2021-06" db="EMBL/GenBank/DDBJ databases">
        <title>Nitratireductor porphyridii sp. nov., isolated from a small marine red alga, Porphyridium purpureum in South Korea.</title>
        <authorList>
            <person name="Kim K.H."/>
            <person name="Kristyanto S."/>
            <person name="Jeon C.O."/>
        </authorList>
    </citation>
    <scope>NUCLEOTIDE SEQUENCE [LARGE SCALE GENOMIC DNA]</scope>
    <source>
        <strain evidence="3 4">R6</strain>
    </source>
</reference>
<dbReference type="Pfam" id="PF00107">
    <property type="entry name" value="ADH_zinc_N"/>
    <property type="match status" value="1"/>
</dbReference>
<dbReference type="EMBL" id="JAHSQO010000002">
    <property type="protein sequence ID" value="MBY8915877.1"/>
    <property type="molecule type" value="Genomic_DNA"/>
</dbReference>
<feature type="domain" description="Enoyl reductase (ER)" evidence="2">
    <location>
        <begin position="12"/>
        <end position="329"/>
    </location>
</feature>
<keyword evidence="4" id="KW-1185">Reference proteome</keyword>
<name>A0ABS7R658_9HYPH</name>